<feature type="chain" id="PRO_5041635043" evidence="2">
    <location>
        <begin position="24"/>
        <end position="227"/>
    </location>
</feature>
<reference evidence="5" key="2">
    <citation type="submission" date="2024-06" db="EMBL/GenBank/DDBJ databases">
        <title>Caproicibacterium argilliputei sp. nov, a novel caproic acid producing anaerobic bacterium isolated from pit mud.</title>
        <authorList>
            <person name="Zeng C."/>
        </authorList>
    </citation>
    <scope>NUCLEOTIDE SEQUENCE [LARGE SCALE GENOMIC DNA]</scope>
    <source>
        <strain evidence="5">ZCY20-5</strain>
    </source>
</reference>
<evidence type="ECO:0000259" key="3">
    <source>
        <dbReference type="Pfam" id="PF07007"/>
    </source>
</evidence>
<reference evidence="4 5" key="1">
    <citation type="submission" date="2024-06" db="EMBL/GenBank/DDBJ databases">
        <title>Caproicibacterium argilliputei sp. nov, a novel caproic acid producing anaerobic bacterium isolated from pit mud.</title>
        <authorList>
            <person name="Xia S."/>
        </authorList>
    </citation>
    <scope>NUCLEOTIDE SEQUENCE [LARGE SCALE GENOMIC DNA]</scope>
    <source>
        <strain evidence="4 5">ZCY20-5</strain>
    </source>
</reference>
<dbReference type="Pfam" id="PF07007">
    <property type="entry name" value="LprI"/>
    <property type="match status" value="1"/>
</dbReference>
<dbReference type="RefSeq" id="WP_275845895.1">
    <property type="nucleotide sequence ID" value="NZ_CP135996.1"/>
</dbReference>
<gene>
    <name evidence="4" type="ORF">PXC00_00055</name>
</gene>
<dbReference type="Proteomes" id="UP001300604">
    <property type="component" value="Chromosome"/>
</dbReference>
<name>A0AA97H1C4_9FIRM</name>
<feature type="region of interest" description="Disordered" evidence="1">
    <location>
        <begin position="74"/>
        <end position="106"/>
    </location>
</feature>
<sequence length="227" mass="23923">MRKPRTRFTALLLAFSLCIAAAAAGCGSKSGSSSAASEVSSAQAIPVSSENTASSSHAVSAVSSQASSAADSAASNADTAVSQTNGIEAAPESNTSSVPTKDDRFNKKWAANPIDAAMQKAMDTADTNRKIVETYTQYAQKWQNEIAVTYDRLMTVSGNDAALKSEQTAWVNGKEAQLQKIKASVASEGTGAAVGVGSKVMQFYRARAQQLYFELYKYDPNFSFTNA</sequence>
<protein>
    <submittedName>
        <fullName evidence="4">Lysozyme inhibitor LprI family protein</fullName>
    </submittedName>
</protein>
<reference evidence="5" key="3">
    <citation type="submission" date="2024-06" db="EMBL/GenBank/DDBJ databases">
        <authorList>
            <person name="Zeng C."/>
        </authorList>
    </citation>
    <scope>NUCLEOTIDE SEQUENCE [LARGE SCALE GENOMIC DNA]</scope>
    <source>
        <strain evidence="5">ZCY20-5</strain>
    </source>
</reference>
<feature type="signal peptide" evidence="2">
    <location>
        <begin position="1"/>
        <end position="23"/>
    </location>
</feature>
<proteinExistence type="predicted"/>
<dbReference type="InterPro" id="IPR009739">
    <property type="entry name" value="LprI-like_N"/>
</dbReference>
<evidence type="ECO:0000313" key="5">
    <source>
        <dbReference type="Proteomes" id="UP001300604"/>
    </source>
</evidence>
<accession>A0AA97H1C4</accession>
<organism evidence="4 5">
    <name type="scientific">Caproicibacterium argilliputei</name>
    <dbReference type="NCBI Taxonomy" id="3030016"/>
    <lineage>
        <taxon>Bacteria</taxon>
        <taxon>Bacillati</taxon>
        <taxon>Bacillota</taxon>
        <taxon>Clostridia</taxon>
        <taxon>Eubacteriales</taxon>
        <taxon>Oscillospiraceae</taxon>
        <taxon>Caproicibacterium</taxon>
    </lineage>
</organism>
<evidence type="ECO:0000313" key="4">
    <source>
        <dbReference type="EMBL" id="WOC32293.1"/>
    </source>
</evidence>
<dbReference type="EMBL" id="CP135996">
    <property type="protein sequence ID" value="WOC32293.1"/>
    <property type="molecule type" value="Genomic_DNA"/>
</dbReference>
<dbReference type="AlphaFoldDB" id="A0AA97H1C4"/>
<feature type="domain" description="Lysozyme inhibitor LprI-like N-terminal" evidence="3">
    <location>
        <begin position="121"/>
        <end position="211"/>
    </location>
</feature>
<evidence type="ECO:0000256" key="2">
    <source>
        <dbReference type="SAM" id="SignalP"/>
    </source>
</evidence>
<keyword evidence="5" id="KW-1185">Reference proteome</keyword>
<evidence type="ECO:0000256" key="1">
    <source>
        <dbReference type="SAM" id="MobiDB-lite"/>
    </source>
</evidence>
<dbReference type="KEGG" id="carl:PXC00_00055"/>
<dbReference type="PROSITE" id="PS51257">
    <property type="entry name" value="PROKAR_LIPOPROTEIN"/>
    <property type="match status" value="1"/>
</dbReference>
<dbReference type="Gene3D" id="1.20.1270.180">
    <property type="match status" value="1"/>
</dbReference>
<keyword evidence="2" id="KW-0732">Signal</keyword>